<keyword evidence="1" id="KW-0472">Membrane</keyword>
<reference evidence="2 3" key="1">
    <citation type="journal article" date="2023" name="Life. Sci Alliance">
        <title>Evolutionary insights into 3D genome organization and epigenetic landscape of Vigna mungo.</title>
        <authorList>
            <person name="Junaid A."/>
            <person name="Singh B."/>
            <person name="Bhatia S."/>
        </authorList>
    </citation>
    <scope>NUCLEOTIDE SEQUENCE [LARGE SCALE GENOMIC DNA]</scope>
    <source>
        <strain evidence="2">Urdbean</strain>
    </source>
</reference>
<keyword evidence="1" id="KW-0812">Transmembrane</keyword>
<dbReference type="Proteomes" id="UP001374535">
    <property type="component" value="Chromosome 5"/>
</dbReference>
<organism evidence="2 3">
    <name type="scientific">Vigna mungo</name>
    <name type="common">Black gram</name>
    <name type="synonym">Phaseolus mungo</name>
    <dbReference type="NCBI Taxonomy" id="3915"/>
    <lineage>
        <taxon>Eukaryota</taxon>
        <taxon>Viridiplantae</taxon>
        <taxon>Streptophyta</taxon>
        <taxon>Embryophyta</taxon>
        <taxon>Tracheophyta</taxon>
        <taxon>Spermatophyta</taxon>
        <taxon>Magnoliopsida</taxon>
        <taxon>eudicotyledons</taxon>
        <taxon>Gunneridae</taxon>
        <taxon>Pentapetalae</taxon>
        <taxon>rosids</taxon>
        <taxon>fabids</taxon>
        <taxon>Fabales</taxon>
        <taxon>Fabaceae</taxon>
        <taxon>Papilionoideae</taxon>
        <taxon>50 kb inversion clade</taxon>
        <taxon>NPAAA clade</taxon>
        <taxon>indigoferoid/millettioid clade</taxon>
        <taxon>Phaseoleae</taxon>
        <taxon>Vigna</taxon>
    </lineage>
</organism>
<keyword evidence="1" id="KW-1133">Transmembrane helix</keyword>
<evidence type="ECO:0000313" key="3">
    <source>
        <dbReference type="Proteomes" id="UP001374535"/>
    </source>
</evidence>
<keyword evidence="3" id="KW-1185">Reference proteome</keyword>
<dbReference type="AlphaFoldDB" id="A0AAQ3RXV0"/>
<evidence type="ECO:0000256" key="1">
    <source>
        <dbReference type="SAM" id="Phobius"/>
    </source>
</evidence>
<protein>
    <submittedName>
        <fullName evidence="2">Uncharacterized protein</fullName>
    </submittedName>
</protein>
<gene>
    <name evidence="2" type="ORF">V8G54_016434</name>
</gene>
<proteinExistence type="predicted"/>
<name>A0AAQ3RXV0_VIGMU</name>
<dbReference type="EMBL" id="CP144696">
    <property type="protein sequence ID" value="WVZ11904.1"/>
    <property type="molecule type" value="Genomic_DNA"/>
</dbReference>
<feature type="transmembrane region" description="Helical" evidence="1">
    <location>
        <begin position="109"/>
        <end position="130"/>
    </location>
</feature>
<evidence type="ECO:0000313" key="2">
    <source>
        <dbReference type="EMBL" id="WVZ11904.1"/>
    </source>
</evidence>
<accession>A0AAQ3RXV0</accession>
<sequence length="131" mass="14704">MPSKEDSSLREANLPLLEHHSLTDERDEQDQKLLPRFWIESKKLWHIVGPSIFSRVASYSMFVISQAFAGLLVGHGKCLGNAMWASLWSKKVLHVRRLLAAFVDRSFHLLYLAFASVLICLAGVEAVGAAR</sequence>